<comment type="catalytic activity">
    <reaction evidence="2">
        <text>Thiol-dependent hydrolysis of ester, thioester, amide, peptide and isopeptide bonds formed by the C-terminal Gly of ubiquitin (a 76-residue protein attached to proteins as an intracellular targeting signal).</text>
        <dbReference type="EC" id="3.4.19.12"/>
    </reaction>
</comment>
<dbReference type="EC" id="3.4.19.12" evidence="2"/>
<evidence type="ECO:0000256" key="3">
    <source>
        <dbReference type="SAM" id="MobiDB-lite"/>
    </source>
</evidence>
<evidence type="ECO:0000256" key="2">
    <source>
        <dbReference type="RuleBase" id="RU367088"/>
    </source>
</evidence>
<keyword evidence="2" id="KW-0378">Hydrolase</keyword>
<sequence length="403" mass="46294">MDKETFSDPCSLKQMELEEITNKISDLDKWRKIFSLHGLEISHTSHQKCQDHKLDDDKEDTAGASQTASPLKQRRFPSNIIYSIPKALIVSSNLGGQPITLEMAVGGTAAVQMAVQVNIIKFLLFIQNQEENVHLQSLCEISQKNQEKALAAALADILWTAGERQKATVCLVTSNTYFTPSKDYKVDHFTERVQLFDFFEKDIAQQFIYDHIQCALLNIILTGRASPHVFNGFQKLDTEGNMQKVGSMMKTPKLPIWLCNINGMYSVLFSTNRLLLSDWKMEHLFDLYFYNGQPSQKRTVHLTIERNTDHRNIRELEKNQEKDRFDPKLVIPIEMINEIVMPIEMISDIDFIRSTLNTHSHHWEGNHCDDGSDPEKRFPSVEMAIRTKWEGAAINWNGTVPFF</sequence>
<dbReference type="PANTHER" id="PTHR12473:SF18">
    <property type="entry name" value="INACTIVE UBIQUITIN CARBOXYL-TERMINAL HYDROLASE MINDY-4B"/>
    <property type="match status" value="1"/>
</dbReference>
<proteinExistence type="inferred from homology"/>
<keyword evidence="2" id="KW-0645">Protease</keyword>
<dbReference type="EMBL" id="JAIPUX010001880">
    <property type="protein sequence ID" value="KAH0624080.1"/>
    <property type="molecule type" value="Genomic_DNA"/>
</dbReference>
<feature type="region of interest" description="Disordered" evidence="3">
    <location>
        <begin position="47"/>
        <end position="71"/>
    </location>
</feature>
<dbReference type="Pfam" id="PF13898">
    <property type="entry name" value="MINDY-3_4_CD"/>
    <property type="match status" value="3"/>
</dbReference>
<evidence type="ECO:0000259" key="4">
    <source>
        <dbReference type="SMART" id="SM01174"/>
    </source>
</evidence>
<comment type="caution">
    <text evidence="5">The sequence shown here is derived from an EMBL/GenBank/DDBJ whole genome shotgun (WGS) entry which is preliminary data.</text>
</comment>
<dbReference type="PANTHER" id="PTHR12473">
    <property type="entry name" value="UBIQUITIN CARBOXYL-TERMINAL HYDROLASE MINDY-4-RELATED"/>
    <property type="match status" value="1"/>
</dbReference>
<dbReference type="InterPro" id="IPR039785">
    <property type="entry name" value="MINY3/4"/>
</dbReference>
<name>A0ABQ7T3K8_PHRPL</name>
<dbReference type="SMART" id="SM01174">
    <property type="entry name" value="DUF4205"/>
    <property type="match status" value="1"/>
</dbReference>
<keyword evidence="6" id="KW-1185">Reference proteome</keyword>
<dbReference type="Proteomes" id="UP000826234">
    <property type="component" value="Unassembled WGS sequence"/>
</dbReference>
<evidence type="ECO:0000313" key="6">
    <source>
        <dbReference type="Proteomes" id="UP000826234"/>
    </source>
</evidence>
<keyword evidence="2" id="KW-0833">Ubl conjugation pathway</keyword>
<gene>
    <name evidence="5" type="ORF">JD844_007417</name>
</gene>
<evidence type="ECO:0000313" key="5">
    <source>
        <dbReference type="EMBL" id="KAH0624080.1"/>
    </source>
</evidence>
<comment type="similarity">
    <text evidence="1 2">Belongs to the MINDY deubiquitinase family. FAM188 subfamily.</text>
</comment>
<reference evidence="5 6" key="1">
    <citation type="journal article" date="2022" name="Gigascience">
        <title>A chromosome-level genome assembly and annotation of the desert horned lizard, Phrynosoma platyrhinos, provides insight into chromosomal rearrangements among reptiles.</title>
        <authorList>
            <person name="Koochekian N."/>
            <person name="Ascanio A."/>
            <person name="Farleigh K."/>
            <person name="Card D.C."/>
            <person name="Schield D.R."/>
            <person name="Castoe T.A."/>
            <person name="Jezkova T."/>
        </authorList>
    </citation>
    <scope>NUCLEOTIDE SEQUENCE [LARGE SCALE GENOMIC DNA]</scope>
    <source>
        <strain evidence="5">NK-2021</strain>
    </source>
</reference>
<keyword evidence="2" id="KW-0788">Thiol protease</keyword>
<organism evidence="5 6">
    <name type="scientific">Phrynosoma platyrhinos</name>
    <name type="common">Desert horned lizard</name>
    <dbReference type="NCBI Taxonomy" id="52577"/>
    <lineage>
        <taxon>Eukaryota</taxon>
        <taxon>Metazoa</taxon>
        <taxon>Chordata</taxon>
        <taxon>Craniata</taxon>
        <taxon>Vertebrata</taxon>
        <taxon>Euteleostomi</taxon>
        <taxon>Lepidosauria</taxon>
        <taxon>Squamata</taxon>
        <taxon>Bifurcata</taxon>
        <taxon>Unidentata</taxon>
        <taxon>Episquamata</taxon>
        <taxon>Toxicofera</taxon>
        <taxon>Iguania</taxon>
        <taxon>Phrynosomatidae</taxon>
        <taxon>Phrynosomatinae</taxon>
        <taxon>Phrynosoma</taxon>
    </lineage>
</organism>
<protein>
    <recommendedName>
        <fullName evidence="2">Ubiquitin carboxyl-terminal hydrolase MINDY</fullName>
        <ecNumber evidence="2">3.4.19.12</ecNumber>
    </recommendedName>
</protein>
<dbReference type="InterPro" id="IPR025257">
    <property type="entry name" value="MINDY-3/4_CD"/>
</dbReference>
<comment type="function">
    <text evidence="2">Hydrolase that can remove 'Lys-48'-linked conjugated ubiquitin from proteins.</text>
</comment>
<evidence type="ECO:0000256" key="1">
    <source>
        <dbReference type="ARBA" id="ARBA00011074"/>
    </source>
</evidence>
<accession>A0ABQ7T3K8</accession>
<feature type="domain" description="Deubiquitinating enzyme MINDY-3/4 conserved" evidence="4">
    <location>
        <begin position="86"/>
        <end position="398"/>
    </location>
</feature>